<evidence type="ECO:0000313" key="3">
    <source>
        <dbReference type="Proteomes" id="UP001164390"/>
    </source>
</evidence>
<accession>A0AA46TIZ2</accession>
<dbReference type="EMBL" id="CP094970">
    <property type="protein sequence ID" value="UYM05975.1"/>
    <property type="molecule type" value="Genomic_DNA"/>
</dbReference>
<dbReference type="RefSeq" id="WP_271634821.1">
    <property type="nucleotide sequence ID" value="NZ_CP094970.1"/>
</dbReference>
<dbReference type="KEGG" id="sgrg:L0C25_02550"/>
<organism evidence="2 3">
    <name type="scientific">Solicola gregarius</name>
    <dbReference type="NCBI Taxonomy" id="2908642"/>
    <lineage>
        <taxon>Bacteria</taxon>
        <taxon>Bacillati</taxon>
        <taxon>Actinomycetota</taxon>
        <taxon>Actinomycetes</taxon>
        <taxon>Propionibacteriales</taxon>
        <taxon>Nocardioidaceae</taxon>
        <taxon>Solicola</taxon>
    </lineage>
</organism>
<dbReference type="AlphaFoldDB" id="A0AA46TIZ2"/>
<evidence type="ECO:0000256" key="1">
    <source>
        <dbReference type="SAM" id="SignalP"/>
    </source>
</evidence>
<feature type="chain" id="PRO_5041435121" evidence="1">
    <location>
        <begin position="26"/>
        <end position="168"/>
    </location>
</feature>
<dbReference type="Proteomes" id="UP001164390">
    <property type="component" value="Chromosome"/>
</dbReference>
<sequence>MLKRILVIAVSALVVVGLTSAPSAAKSKTIRDEASFDAVDIRRAKIGYAKRTVRARTFSVLSSDQTICMALLYGKKKGRVHYSARACITISGKKHRKLVKITPHGSKRVTCRGMKAHWRQNTEGMISKLKVPRSCSKKMGGRASYFKVFSYSGGSPSDHTRRVKVRRG</sequence>
<keyword evidence="1" id="KW-0732">Signal</keyword>
<evidence type="ECO:0000313" key="2">
    <source>
        <dbReference type="EMBL" id="UYM05975.1"/>
    </source>
</evidence>
<keyword evidence="3" id="KW-1185">Reference proteome</keyword>
<feature type="signal peptide" evidence="1">
    <location>
        <begin position="1"/>
        <end position="25"/>
    </location>
</feature>
<gene>
    <name evidence="2" type="ORF">L0C25_02550</name>
</gene>
<name>A0AA46TIZ2_9ACTN</name>
<protein>
    <submittedName>
        <fullName evidence="2">Uncharacterized protein</fullName>
    </submittedName>
</protein>
<proteinExistence type="predicted"/>
<reference evidence="2" key="1">
    <citation type="submission" date="2022-01" db="EMBL/GenBank/DDBJ databases">
        <title>Nocardioidaceae gen. sp. A5X3R13.</title>
        <authorList>
            <person name="Lopez Marin M.A."/>
            <person name="Uhlik O."/>
        </authorList>
    </citation>
    <scope>NUCLEOTIDE SEQUENCE</scope>
    <source>
        <strain evidence="2">A5X3R13</strain>
    </source>
</reference>